<dbReference type="Gene3D" id="1.10.20.10">
    <property type="entry name" value="Histone, subunit A"/>
    <property type="match status" value="1"/>
</dbReference>
<accession>A0A061AM88</accession>
<dbReference type="Pfam" id="PF09415">
    <property type="entry name" value="CENP-X"/>
    <property type="match status" value="1"/>
</dbReference>
<evidence type="ECO:0000256" key="5">
    <source>
        <dbReference type="ARBA" id="ARBA00023204"/>
    </source>
</evidence>
<evidence type="ECO:0000256" key="4">
    <source>
        <dbReference type="ARBA" id="ARBA00023125"/>
    </source>
</evidence>
<dbReference type="InterPro" id="IPR009072">
    <property type="entry name" value="Histone-fold"/>
</dbReference>
<evidence type="ECO:0000256" key="3">
    <source>
        <dbReference type="ARBA" id="ARBA00022763"/>
    </source>
</evidence>
<organism evidence="7">
    <name type="scientific">Cyberlindnera fabianii</name>
    <name type="common">Yeast</name>
    <name type="synonym">Hansenula fabianii</name>
    <dbReference type="NCBI Taxonomy" id="36022"/>
    <lineage>
        <taxon>Eukaryota</taxon>
        <taxon>Fungi</taxon>
        <taxon>Dikarya</taxon>
        <taxon>Ascomycota</taxon>
        <taxon>Saccharomycotina</taxon>
        <taxon>Saccharomycetes</taxon>
        <taxon>Phaffomycetales</taxon>
        <taxon>Phaffomycetaceae</taxon>
        <taxon>Cyberlindnera</taxon>
    </lineage>
</organism>
<keyword evidence="6" id="KW-0539">Nucleus</keyword>
<dbReference type="GO" id="GO:0000712">
    <property type="term" value="P:resolution of meiotic recombination intermediates"/>
    <property type="evidence" value="ECO:0007669"/>
    <property type="project" value="TreeGrafter"/>
</dbReference>
<name>A0A061AM88_CYBFA</name>
<dbReference type="GO" id="GO:0046982">
    <property type="term" value="F:protein heterodimerization activity"/>
    <property type="evidence" value="ECO:0007669"/>
    <property type="project" value="InterPro"/>
</dbReference>
<evidence type="ECO:0000256" key="2">
    <source>
        <dbReference type="ARBA" id="ARBA00009359"/>
    </source>
</evidence>
<dbReference type="OrthoDB" id="2500381at2759"/>
<dbReference type="GO" id="GO:0006281">
    <property type="term" value="P:DNA repair"/>
    <property type="evidence" value="ECO:0007669"/>
    <property type="project" value="UniProtKB-KW"/>
</dbReference>
<dbReference type="EMBL" id="LK052887">
    <property type="protein sequence ID" value="CDR38719.1"/>
    <property type="molecule type" value="Genomic_DNA"/>
</dbReference>
<reference evidence="7" key="1">
    <citation type="journal article" date="2014" name="Genome Announc.">
        <title>Genome sequence of the yeast Cyberlindnera fabianii (Hansenula fabianii).</title>
        <authorList>
            <person name="Freel K.C."/>
            <person name="Sarilar V."/>
            <person name="Neuveglise C."/>
            <person name="Devillers H."/>
            <person name="Friedrich A."/>
            <person name="Schacherer J."/>
        </authorList>
    </citation>
    <scope>NUCLEOTIDE SEQUENCE</scope>
    <source>
        <strain evidence="7">YJS4271</strain>
    </source>
</reference>
<evidence type="ECO:0000256" key="1">
    <source>
        <dbReference type="ARBA" id="ARBA00004123"/>
    </source>
</evidence>
<evidence type="ECO:0000313" key="7">
    <source>
        <dbReference type="EMBL" id="CDR38719.1"/>
    </source>
</evidence>
<protein>
    <submittedName>
        <fullName evidence="7">CYFA0S02e04918g1_1</fullName>
    </submittedName>
</protein>
<proteinExistence type="inferred from homology"/>
<dbReference type="GO" id="GO:0031297">
    <property type="term" value="P:replication fork processing"/>
    <property type="evidence" value="ECO:0007669"/>
    <property type="project" value="TreeGrafter"/>
</dbReference>
<sequence length="88" mass="9864">MEEPSIPKTTLSRLLQTIIFENEDTRITEQTLDLSAEYLRTFIREAVLRANEARESGVQATTSDGEPAADVLDVQHLEEIAGMLVLDF</sequence>
<dbReference type="GO" id="GO:0003677">
    <property type="term" value="F:DNA binding"/>
    <property type="evidence" value="ECO:0007669"/>
    <property type="project" value="UniProtKB-KW"/>
</dbReference>
<evidence type="ECO:0000256" key="6">
    <source>
        <dbReference type="ARBA" id="ARBA00023242"/>
    </source>
</evidence>
<keyword evidence="4" id="KW-0238">DNA-binding</keyword>
<dbReference type="PhylomeDB" id="A0A061AM88"/>
<dbReference type="InterPro" id="IPR018552">
    <property type="entry name" value="CENP-X"/>
</dbReference>
<keyword evidence="3" id="KW-0227">DNA damage</keyword>
<keyword evidence="5" id="KW-0234">DNA repair</keyword>
<gene>
    <name evidence="7" type="ORF">CYFA0S_02e04918g</name>
</gene>
<comment type="subcellular location">
    <subcellularLocation>
        <location evidence="1">Nucleus</location>
    </subcellularLocation>
</comment>
<comment type="similarity">
    <text evidence="2">Belongs to the CENP-X/MHF2 family.</text>
</comment>
<dbReference type="CDD" id="cd22921">
    <property type="entry name" value="HFD_CENP-X"/>
    <property type="match status" value="1"/>
</dbReference>
<dbReference type="PANTHER" id="PTHR28680">
    <property type="entry name" value="CENTROMERE PROTEIN X"/>
    <property type="match status" value="1"/>
</dbReference>
<dbReference type="GO" id="GO:0071821">
    <property type="term" value="C:FANCM-MHF complex"/>
    <property type="evidence" value="ECO:0007669"/>
    <property type="project" value="TreeGrafter"/>
</dbReference>
<dbReference type="GO" id="GO:0051382">
    <property type="term" value="P:kinetochore assembly"/>
    <property type="evidence" value="ECO:0007669"/>
    <property type="project" value="InterPro"/>
</dbReference>
<dbReference type="AlphaFoldDB" id="A0A061AM88"/>
<dbReference type="PANTHER" id="PTHR28680:SF1">
    <property type="entry name" value="CENTROMERE PROTEIN X"/>
    <property type="match status" value="1"/>
</dbReference>